<dbReference type="RefSeq" id="WP_129465088.1">
    <property type="nucleotide sequence ID" value="NZ_JACSXZ010000001.1"/>
</dbReference>
<dbReference type="InterPro" id="IPR000182">
    <property type="entry name" value="GNAT_dom"/>
</dbReference>
<evidence type="ECO:0000256" key="2">
    <source>
        <dbReference type="ARBA" id="ARBA00023315"/>
    </source>
</evidence>
<gene>
    <name evidence="3" type="ORF">EQG68_11775</name>
</gene>
<dbReference type="OrthoDB" id="5419426at2"/>
<evidence type="ECO:0000313" key="3">
    <source>
        <dbReference type="EMBL" id="RXR30103.1"/>
    </source>
</evidence>
<evidence type="ECO:0000313" key="4">
    <source>
        <dbReference type="Proteomes" id="UP000289734"/>
    </source>
</evidence>
<organism evidence="3 4">
    <name type="scientific">Flavobacterium piscinae</name>
    <dbReference type="NCBI Taxonomy" id="2506424"/>
    <lineage>
        <taxon>Bacteria</taxon>
        <taxon>Pseudomonadati</taxon>
        <taxon>Bacteroidota</taxon>
        <taxon>Flavobacteriia</taxon>
        <taxon>Flavobacteriales</taxon>
        <taxon>Flavobacteriaceae</taxon>
        <taxon>Flavobacterium</taxon>
    </lineage>
</organism>
<keyword evidence="4" id="KW-1185">Reference proteome</keyword>
<dbReference type="GO" id="GO:0016747">
    <property type="term" value="F:acyltransferase activity, transferring groups other than amino-acyl groups"/>
    <property type="evidence" value="ECO:0007669"/>
    <property type="project" value="InterPro"/>
</dbReference>
<dbReference type="InterPro" id="IPR050680">
    <property type="entry name" value="YpeA/RimI_acetyltransf"/>
</dbReference>
<dbReference type="InterPro" id="IPR016181">
    <property type="entry name" value="Acyl_CoA_acyltransferase"/>
</dbReference>
<evidence type="ECO:0000256" key="1">
    <source>
        <dbReference type="ARBA" id="ARBA00022679"/>
    </source>
</evidence>
<accession>A0A4Q1KJT0</accession>
<dbReference type="PROSITE" id="PS51186">
    <property type="entry name" value="GNAT"/>
    <property type="match status" value="1"/>
</dbReference>
<dbReference type="AlphaFoldDB" id="A0A4Q1KJT0"/>
<dbReference type="Proteomes" id="UP000289734">
    <property type="component" value="Unassembled WGS sequence"/>
</dbReference>
<dbReference type="EMBL" id="SBKQ01000012">
    <property type="protein sequence ID" value="RXR30103.1"/>
    <property type="molecule type" value="Genomic_DNA"/>
</dbReference>
<dbReference type="Pfam" id="PF00583">
    <property type="entry name" value="Acetyltransf_1"/>
    <property type="match status" value="1"/>
</dbReference>
<dbReference type="Gene3D" id="3.40.630.30">
    <property type="match status" value="1"/>
</dbReference>
<protein>
    <submittedName>
        <fullName evidence="3">GNAT family N-acetyltransferase</fullName>
    </submittedName>
</protein>
<reference evidence="4" key="1">
    <citation type="submission" date="2019-01" db="EMBL/GenBank/DDBJ databases">
        <title>Cytophagaceae bacterium strain CAR-16.</title>
        <authorList>
            <person name="Chen W.-M."/>
        </authorList>
    </citation>
    <scope>NUCLEOTIDE SEQUENCE [LARGE SCALE GENOMIC DNA]</scope>
    <source>
        <strain evidence="4">ICH-30</strain>
    </source>
</reference>
<dbReference type="CDD" id="cd04301">
    <property type="entry name" value="NAT_SF"/>
    <property type="match status" value="1"/>
</dbReference>
<sequence length="170" mass="19850">MNLKFRNGTIKDKDKLQELGILSYSQHQQAMTPENWNKYSSFMSNPETFTYLMNTSTCFLCEYENEIIGMAFLVSNGHPTELFESEWSYIRMVGVHPDFGGNGIAKKLTQMCIDLAKETNESFVALHTSEFMNTAKHIYESFGFQVIRELTRYDKKYWIYLLKLTTNDNN</sequence>
<dbReference type="PANTHER" id="PTHR43420">
    <property type="entry name" value="ACETYLTRANSFERASE"/>
    <property type="match status" value="1"/>
</dbReference>
<proteinExistence type="predicted"/>
<keyword evidence="1 3" id="KW-0808">Transferase</keyword>
<dbReference type="SUPFAM" id="SSF55729">
    <property type="entry name" value="Acyl-CoA N-acyltransferases (Nat)"/>
    <property type="match status" value="1"/>
</dbReference>
<comment type="caution">
    <text evidence="3">The sequence shown here is derived from an EMBL/GenBank/DDBJ whole genome shotgun (WGS) entry which is preliminary data.</text>
</comment>
<keyword evidence="2" id="KW-0012">Acyltransferase</keyword>
<name>A0A4Q1KJT0_9FLAO</name>